<comment type="caution">
    <text evidence="1">The sequence shown here is derived from an EMBL/GenBank/DDBJ whole genome shotgun (WGS) entry which is preliminary data.</text>
</comment>
<dbReference type="Proteomes" id="UP000005723">
    <property type="component" value="Unassembled WGS sequence"/>
</dbReference>
<accession>D4E5T7</accession>
<proteinExistence type="predicted"/>
<evidence type="ECO:0000313" key="1">
    <source>
        <dbReference type="EMBL" id="EFE94666.1"/>
    </source>
</evidence>
<reference evidence="1 2" key="1">
    <citation type="submission" date="2010-01" db="EMBL/GenBank/DDBJ databases">
        <authorList>
            <person name="Muzny D."/>
            <person name="Qin X."/>
            <person name="Deng J."/>
            <person name="Jiang H."/>
            <person name="Liu Y."/>
            <person name="Qu J."/>
            <person name="Song X.-Z."/>
            <person name="Zhang L."/>
            <person name="Thornton R."/>
            <person name="Coyle M."/>
            <person name="Francisco L."/>
            <person name="Jackson L."/>
            <person name="Javaid M."/>
            <person name="Korchina V."/>
            <person name="Kovar C."/>
            <person name="Mata R."/>
            <person name="Mathew T."/>
            <person name="Ngo R."/>
            <person name="Nguyen L."/>
            <person name="Nguyen N."/>
            <person name="Okwuonu G."/>
            <person name="Ongeri F."/>
            <person name="Pham C."/>
            <person name="Simmons D."/>
            <person name="Wilczek-Boney K."/>
            <person name="Hale W."/>
            <person name="Jakkamsetti A."/>
            <person name="Pham P."/>
            <person name="Ruth R."/>
            <person name="San Lucas F."/>
            <person name="Warren J."/>
            <person name="Zhang J."/>
            <person name="Zhao Z."/>
            <person name="Zhou C."/>
            <person name="Zhu D."/>
            <person name="Lee S."/>
            <person name="Bess C."/>
            <person name="Blankenburg K."/>
            <person name="Forbes L."/>
            <person name="Fu Q."/>
            <person name="Gubbala S."/>
            <person name="Hirani K."/>
            <person name="Jayaseelan J.C."/>
            <person name="Lara F."/>
            <person name="Munidasa M."/>
            <person name="Palculict T."/>
            <person name="Patil S."/>
            <person name="Pu L.-L."/>
            <person name="Saada N."/>
            <person name="Tang L."/>
            <person name="Weissenberger G."/>
            <person name="Zhu Y."/>
            <person name="Hemphill L."/>
            <person name="Shang Y."/>
            <person name="Youmans B."/>
            <person name="Ayvaz T."/>
            <person name="Ross M."/>
            <person name="Santibanez J."/>
            <person name="Aqrawi P."/>
            <person name="Gross S."/>
            <person name="Joshi V."/>
            <person name="Fowler G."/>
            <person name="Nazareth L."/>
            <person name="Reid J."/>
            <person name="Worley K."/>
            <person name="Petrosino J."/>
            <person name="Highlander S."/>
            <person name="Gibbs R."/>
        </authorList>
    </citation>
    <scope>NUCLEOTIDE SEQUENCE [LARGE SCALE GENOMIC DNA]</scope>
    <source>
        <strain evidence="1 2">DSM 4582</strain>
    </source>
</reference>
<dbReference type="STRING" id="667129.HMPREF0758_3537"/>
<gene>
    <name evidence="1" type="ORF">HMPREF0758_3537</name>
</gene>
<sequence length="55" mass="6323">MITRIMRPVSSAATLGKFMQILAKPAEILPPNADNRQFAVVHRSDRIRYSRPMNR</sequence>
<dbReference type="EMBL" id="ADBY01000051">
    <property type="protein sequence ID" value="EFE94666.1"/>
    <property type="molecule type" value="Genomic_DNA"/>
</dbReference>
<dbReference type="AlphaFoldDB" id="D4E5T7"/>
<keyword evidence="2" id="KW-1185">Reference proteome</keyword>
<organism evidence="1 2">
    <name type="scientific">Serratia odorifera DSM 4582</name>
    <dbReference type="NCBI Taxonomy" id="667129"/>
    <lineage>
        <taxon>Bacteria</taxon>
        <taxon>Pseudomonadati</taxon>
        <taxon>Pseudomonadota</taxon>
        <taxon>Gammaproteobacteria</taxon>
        <taxon>Enterobacterales</taxon>
        <taxon>Yersiniaceae</taxon>
        <taxon>Serratia</taxon>
    </lineage>
</organism>
<evidence type="ECO:0000313" key="2">
    <source>
        <dbReference type="Proteomes" id="UP000005723"/>
    </source>
</evidence>
<protein>
    <submittedName>
        <fullName evidence="1">Uncharacterized protein</fullName>
    </submittedName>
</protein>
<dbReference type="HOGENOM" id="CLU_3029897_0_0_6"/>
<name>D4E5T7_SEROD</name>